<keyword evidence="3" id="KW-0653">Protein transport</keyword>
<dbReference type="InterPro" id="IPR014041">
    <property type="entry name" value="ESCRT-II_cplx_Vps25-sub_N"/>
</dbReference>
<dbReference type="Gene3D" id="1.10.10.10">
    <property type="entry name" value="Winged helix-like DNA-binding domain superfamily/Winged helix DNA-binding domain"/>
    <property type="match status" value="1"/>
</dbReference>
<dbReference type="STRING" id="71784.A0A1Y2AEB0"/>
<evidence type="ECO:0000313" key="6">
    <source>
        <dbReference type="EMBL" id="ORY20836.1"/>
    </source>
</evidence>
<evidence type="ECO:0000256" key="5">
    <source>
        <dbReference type="SAM" id="MobiDB-lite"/>
    </source>
</evidence>
<evidence type="ECO:0000256" key="2">
    <source>
        <dbReference type="ARBA" id="ARBA00022448"/>
    </source>
</evidence>
<dbReference type="PANTHER" id="PTHR13149">
    <property type="entry name" value="VACUOLAR PROTEIN SORTING-ASSOCIATED PROTEIN VPS25"/>
    <property type="match status" value="1"/>
</dbReference>
<dbReference type="FunCoup" id="A0A1Y2AEB0">
    <property type="interactions" value="232"/>
</dbReference>
<dbReference type="GO" id="GO:0043328">
    <property type="term" value="P:protein transport to vacuole involved in ubiquitin-dependent protein catabolic process via the multivesicular body sorting pathway"/>
    <property type="evidence" value="ECO:0007669"/>
    <property type="project" value="TreeGrafter"/>
</dbReference>
<dbReference type="GO" id="GO:0005198">
    <property type="term" value="F:structural molecule activity"/>
    <property type="evidence" value="ECO:0007669"/>
    <property type="project" value="TreeGrafter"/>
</dbReference>
<evidence type="ECO:0000313" key="7">
    <source>
        <dbReference type="Proteomes" id="UP000193986"/>
    </source>
</evidence>
<comment type="similarity">
    <text evidence="1">Belongs to the VPS25 family.</text>
</comment>
<dbReference type="Gene3D" id="1.10.10.570">
    <property type="entry name" value="Winged helix' DNA-binding domain. Chain C. Domain 1"/>
    <property type="match status" value="1"/>
</dbReference>
<dbReference type="PANTHER" id="PTHR13149:SF0">
    <property type="entry name" value="VACUOLAR PROTEIN-SORTING-ASSOCIATED PROTEIN 25"/>
    <property type="match status" value="1"/>
</dbReference>
<dbReference type="EMBL" id="MCFC01000124">
    <property type="protein sequence ID" value="ORY20836.1"/>
    <property type="molecule type" value="Genomic_DNA"/>
</dbReference>
<dbReference type="Pfam" id="PF05871">
    <property type="entry name" value="ESCRT-II"/>
    <property type="match status" value="1"/>
</dbReference>
<sequence>MSSFATSPFASTSSQATSTSLQPLNDGEKSPSPPTPLRPVISSTGFEYPAIWSFPPFFTIQPNPSTQTHQIQLWTALILSWAQHDRIWEINVDAADGGGEVFWNRTISRRLLPASIRAVLGQMVKDGQAVPEPAKQTSTYLLYWRRPEEWGNLIYDWISDNGMTNTILTFYEITDGDLSHTTEFREMPPNILRRALDTLIKKGKAQILSGLGEAGEGVRFL</sequence>
<dbReference type="Proteomes" id="UP000193986">
    <property type="component" value="Unassembled WGS sequence"/>
</dbReference>
<evidence type="ECO:0000256" key="3">
    <source>
        <dbReference type="ARBA" id="ARBA00022927"/>
    </source>
</evidence>
<dbReference type="InterPro" id="IPR036388">
    <property type="entry name" value="WH-like_DNA-bd_sf"/>
</dbReference>
<dbReference type="InParanoid" id="A0A1Y2AEB0"/>
<dbReference type="GO" id="GO:0000814">
    <property type="term" value="C:ESCRT II complex"/>
    <property type="evidence" value="ECO:0007669"/>
    <property type="project" value="InterPro"/>
</dbReference>
<accession>A0A1Y2AEB0</accession>
<keyword evidence="7" id="KW-1185">Reference proteome</keyword>
<feature type="compositionally biased region" description="Low complexity" evidence="5">
    <location>
        <begin position="1"/>
        <end position="24"/>
    </location>
</feature>
<dbReference type="GO" id="GO:0016236">
    <property type="term" value="P:macroautophagy"/>
    <property type="evidence" value="ECO:0007669"/>
    <property type="project" value="UniProtKB-ARBA"/>
</dbReference>
<gene>
    <name evidence="6" type="ORF">BCR39DRAFT_554780</name>
</gene>
<dbReference type="InterPro" id="IPR008570">
    <property type="entry name" value="ESCRT-II_cplx_Vps25-sub"/>
</dbReference>
<dbReference type="InterPro" id="IPR036390">
    <property type="entry name" value="WH_DNA-bd_sf"/>
</dbReference>
<dbReference type="GO" id="GO:0042803">
    <property type="term" value="F:protein homodimerization activity"/>
    <property type="evidence" value="ECO:0007669"/>
    <property type="project" value="TreeGrafter"/>
</dbReference>
<feature type="region of interest" description="Disordered" evidence="5">
    <location>
        <begin position="1"/>
        <end position="39"/>
    </location>
</feature>
<reference evidence="6 7" key="1">
    <citation type="submission" date="2016-07" db="EMBL/GenBank/DDBJ databases">
        <title>Pervasive Adenine N6-methylation of Active Genes in Fungi.</title>
        <authorList>
            <consortium name="DOE Joint Genome Institute"/>
            <person name="Mondo S.J."/>
            <person name="Dannebaum R.O."/>
            <person name="Kuo R.C."/>
            <person name="Labutti K."/>
            <person name="Haridas S."/>
            <person name="Kuo A."/>
            <person name="Salamov A."/>
            <person name="Ahrendt S.R."/>
            <person name="Lipzen A."/>
            <person name="Sullivan W."/>
            <person name="Andreopoulos W.B."/>
            <person name="Clum A."/>
            <person name="Lindquist E."/>
            <person name="Daum C."/>
            <person name="Ramamoorthy G.K."/>
            <person name="Gryganskyi A."/>
            <person name="Culley D."/>
            <person name="Magnuson J.K."/>
            <person name="James T.Y."/>
            <person name="O'Malley M.A."/>
            <person name="Stajich J.E."/>
            <person name="Spatafora J.W."/>
            <person name="Visel A."/>
            <person name="Grigoriev I.V."/>
        </authorList>
    </citation>
    <scope>NUCLEOTIDE SEQUENCE [LARGE SCALE GENOMIC DNA]</scope>
    <source>
        <strain evidence="6 7">68-887.2</strain>
    </source>
</reference>
<evidence type="ECO:0000256" key="1">
    <source>
        <dbReference type="ARBA" id="ARBA00009674"/>
    </source>
</evidence>
<protein>
    <recommendedName>
        <fullName evidence="4">ESCRT-II complex subunit VPS25</fullName>
    </recommendedName>
</protein>
<keyword evidence="2" id="KW-0813">Transport</keyword>
<dbReference type="FunFam" id="1.10.10.10:FF:000141">
    <property type="entry name" value="vacuolar protein-sorting-associated protein 25"/>
    <property type="match status" value="1"/>
</dbReference>
<dbReference type="AlphaFoldDB" id="A0A1Y2AEB0"/>
<evidence type="ECO:0000256" key="4">
    <source>
        <dbReference type="ARBA" id="ARBA00030094"/>
    </source>
</evidence>
<name>A0A1Y2AEB0_9TREE</name>
<organism evidence="6 7">
    <name type="scientific">Naematelia encephala</name>
    <dbReference type="NCBI Taxonomy" id="71784"/>
    <lineage>
        <taxon>Eukaryota</taxon>
        <taxon>Fungi</taxon>
        <taxon>Dikarya</taxon>
        <taxon>Basidiomycota</taxon>
        <taxon>Agaricomycotina</taxon>
        <taxon>Tremellomycetes</taxon>
        <taxon>Tremellales</taxon>
        <taxon>Naemateliaceae</taxon>
        <taxon>Naematelia</taxon>
    </lineage>
</organism>
<comment type="caution">
    <text evidence="6">The sequence shown here is derived from an EMBL/GenBank/DDBJ whole genome shotgun (WGS) entry which is preliminary data.</text>
</comment>
<dbReference type="SUPFAM" id="SSF46785">
    <property type="entry name" value="Winged helix' DNA-binding domain"/>
    <property type="match status" value="2"/>
</dbReference>
<proteinExistence type="inferred from homology"/>
<dbReference type="OrthoDB" id="245150at2759"/>